<dbReference type="Proteomes" id="UP000823890">
    <property type="component" value="Unassembled WGS sequence"/>
</dbReference>
<dbReference type="Pfam" id="PF02518">
    <property type="entry name" value="HATPase_c"/>
    <property type="match status" value="1"/>
</dbReference>
<keyword evidence="4" id="KW-0597">Phosphoprotein</keyword>
<keyword evidence="5" id="KW-0808">Transferase</keyword>
<keyword evidence="8" id="KW-1133">Transmembrane helix</keyword>
<comment type="subcellular location">
    <subcellularLocation>
        <location evidence="2">Membrane</location>
    </subcellularLocation>
</comment>
<dbReference type="InterPro" id="IPR004358">
    <property type="entry name" value="Sig_transdc_His_kin-like_C"/>
</dbReference>
<dbReference type="SMART" id="SM00387">
    <property type="entry name" value="HATPase_c"/>
    <property type="match status" value="1"/>
</dbReference>
<dbReference type="AlphaFoldDB" id="A0A9D2SVJ8"/>
<name>A0A9D2SVJ8_9FIRM</name>
<dbReference type="CDD" id="cd00082">
    <property type="entry name" value="HisKA"/>
    <property type="match status" value="1"/>
</dbReference>
<reference evidence="10" key="2">
    <citation type="submission" date="2021-04" db="EMBL/GenBank/DDBJ databases">
        <authorList>
            <person name="Gilroy R."/>
        </authorList>
    </citation>
    <scope>NUCLEOTIDE SEQUENCE</scope>
    <source>
        <strain evidence="10">ChiW19-954</strain>
    </source>
</reference>
<dbReference type="SUPFAM" id="SSF47384">
    <property type="entry name" value="Homodimeric domain of signal transducing histidine kinase"/>
    <property type="match status" value="1"/>
</dbReference>
<comment type="catalytic activity">
    <reaction evidence="1">
        <text>ATP + protein L-histidine = ADP + protein N-phospho-L-histidine.</text>
        <dbReference type="EC" id="2.7.13.3"/>
    </reaction>
</comment>
<evidence type="ECO:0000256" key="8">
    <source>
        <dbReference type="SAM" id="Phobius"/>
    </source>
</evidence>
<accession>A0A9D2SVJ8</accession>
<dbReference type="InterPro" id="IPR036097">
    <property type="entry name" value="HisK_dim/P_sf"/>
</dbReference>
<evidence type="ECO:0000313" key="11">
    <source>
        <dbReference type="Proteomes" id="UP000823890"/>
    </source>
</evidence>
<evidence type="ECO:0000313" key="10">
    <source>
        <dbReference type="EMBL" id="HJC35445.1"/>
    </source>
</evidence>
<dbReference type="Gene3D" id="1.10.287.130">
    <property type="match status" value="1"/>
</dbReference>
<feature type="transmembrane region" description="Helical" evidence="8">
    <location>
        <begin position="6"/>
        <end position="29"/>
    </location>
</feature>
<dbReference type="PANTHER" id="PTHR45453:SF1">
    <property type="entry name" value="PHOSPHATE REGULON SENSOR PROTEIN PHOR"/>
    <property type="match status" value="1"/>
</dbReference>
<dbReference type="PROSITE" id="PS50109">
    <property type="entry name" value="HIS_KIN"/>
    <property type="match status" value="1"/>
</dbReference>
<evidence type="ECO:0000259" key="9">
    <source>
        <dbReference type="PROSITE" id="PS50109"/>
    </source>
</evidence>
<sequence>MDQRTILFITVPVILFFVFLGTASAGIWLHMRRKYISFAEETCRSIDAVLNGRSAEELDMDEDTLLSKVQMKLKRLEEVTAAAARKSEAREQEVQGIISDLSHQLKTPVANIMMYCDTAMNPAITEEERAKCMAVLKDQVGKLDFLVQAMIRMSRLEQNIISLHPDAVSLRHLLDRAFQSIRGKAVEKNISLEILCEEDMILLCDEKWTAEALFNVLDNAVKYSPSGSRVTVHPERLEIYTKIEIRDEGTGISPEHAADVCKRFFREKKAAKTEGVGIGLYLTREILEKENGYLKISPGEKRGTTVSVYLLNAGEFMNTSK</sequence>
<dbReference type="InterPro" id="IPR005467">
    <property type="entry name" value="His_kinase_dom"/>
</dbReference>
<protein>
    <recommendedName>
        <fullName evidence="3">histidine kinase</fullName>
        <ecNumber evidence="3">2.7.13.3</ecNumber>
    </recommendedName>
</protein>
<dbReference type="GO" id="GO:0004721">
    <property type="term" value="F:phosphoprotein phosphatase activity"/>
    <property type="evidence" value="ECO:0007669"/>
    <property type="project" value="TreeGrafter"/>
</dbReference>
<evidence type="ECO:0000256" key="6">
    <source>
        <dbReference type="ARBA" id="ARBA00022777"/>
    </source>
</evidence>
<dbReference type="PANTHER" id="PTHR45453">
    <property type="entry name" value="PHOSPHATE REGULON SENSOR PROTEIN PHOR"/>
    <property type="match status" value="1"/>
</dbReference>
<dbReference type="GO" id="GO:0000155">
    <property type="term" value="F:phosphorelay sensor kinase activity"/>
    <property type="evidence" value="ECO:0007669"/>
    <property type="project" value="InterPro"/>
</dbReference>
<dbReference type="SUPFAM" id="SSF55874">
    <property type="entry name" value="ATPase domain of HSP90 chaperone/DNA topoisomerase II/histidine kinase"/>
    <property type="match status" value="1"/>
</dbReference>
<dbReference type="InterPro" id="IPR036890">
    <property type="entry name" value="HATPase_C_sf"/>
</dbReference>
<keyword evidence="8" id="KW-0472">Membrane</keyword>
<dbReference type="PRINTS" id="PR00344">
    <property type="entry name" value="BCTRLSENSOR"/>
</dbReference>
<comment type="caution">
    <text evidence="10">The sequence shown here is derived from an EMBL/GenBank/DDBJ whole genome shotgun (WGS) entry which is preliminary data.</text>
</comment>
<evidence type="ECO:0000256" key="3">
    <source>
        <dbReference type="ARBA" id="ARBA00012438"/>
    </source>
</evidence>
<evidence type="ECO:0000256" key="1">
    <source>
        <dbReference type="ARBA" id="ARBA00000085"/>
    </source>
</evidence>
<dbReference type="Gene3D" id="3.30.565.10">
    <property type="entry name" value="Histidine kinase-like ATPase, C-terminal domain"/>
    <property type="match status" value="1"/>
</dbReference>
<dbReference type="SMART" id="SM00388">
    <property type="entry name" value="HisKA"/>
    <property type="match status" value="1"/>
</dbReference>
<evidence type="ECO:0000256" key="7">
    <source>
        <dbReference type="ARBA" id="ARBA00023012"/>
    </source>
</evidence>
<proteinExistence type="predicted"/>
<reference evidence="10" key="1">
    <citation type="journal article" date="2021" name="PeerJ">
        <title>Extensive microbial diversity within the chicken gut microbiome revealed by metagenomics and culture.</title>
        <authorList>
            <person name="Gilroy R."/>
            <person name="Ravi A."/>
            <person name="Getino M."/>
            <person name="Pursley I."/>
            <person name="Horton D.L."/>
            <person name="Alikhan N.F."/>
            <person name="Baker D."/>
            <person name="Gharbi K."/>
            <person name="Hall N."/>
            <person name="Watson M."/>
            <person name="Adriaenssens E.M."/>
            <person name="Foster-Nyarko E."/>
            <person name="Jarju S."/>
            <person name="Secka A."/>
            <person name="Antonio M."/>
            <person name="Oren A."/>
            <person name="Chaudhuri R.R."/>
            <person name="La Ragione R."/>
            <person name="Hildebrand F."/>
            <person name="Pallen M.J."/>
        </authorList>
    </citation>
    <scope>NUCLEOTIDE SEQUENCE</scope>
    <source>
        <strain evidence="10">ChiW19-954</strain>
    </source>
</reference>
<dbReference type="EC" id="2.7.13.3" evidence="3"/>
<dbReference type="InterPro" id="IPR050351">
    <property type="entry name" value="BphY/WalK/GraS-like"/>
</dbReference>
<evidence type="ECO:0000256" key="4">
    <source>
        <dbReference type="ARBA" id="ARBA00022553"/>
    </source>
</evidence>
<dbReference type="Pfam" id="PF00512">
    <property type="entry name" value="HisKA"/>
    <property type="match status" value="1"/>
</dbReference>
<keyword evidence="6 10" id="KW-0418">Kinase</keyword>
<dbReference type="EMBL" id="DWWO01000150">
    <property type="protein sequence ID" value="HJC35445.1"/>
    <property type="molecule type" value="Genomic_DNA"/>
</dbReference>
<feature type="domain" description="Histidine kinase" evidence="9">
    <location>
        <begin position="100"/>
        <end position="314"/>
    </location>
</feature>
<evidence type="ECO:0000256" key="2">
    <source>
        <dbReference type="ARBA" id="ARBA00004370"/>
    </source>
</evidence>
<keyword evidence="8" id="KW-0812">Transmembrane</keyword>
<evidence type="ECO:0000256" key="5">
    <source>
        <dbReference type="ARBA" id="ARBA00022679"/>
    </source>
</evidence>
<dbReference type="InterPro" id="IPR003661">
    <property type="entry name" value="HisK_dim/P_dom"/>
</dbReference>
<keyword evidence="7" id="KW-0902">Two-component regulatory system</keyword>
<dbReference type="GO" id="GO:0016036">
    <property type="term" value="P:cellular response to phosphate starvation"/>
    <property type="evidence" value="ECO:0007669"/>
    <property type="project" value="TreeGrafter"/>
</dbReference>
<dbReference type="GO" id="GO:0005886">
    <property type="term" value="C:plasma membrane"/>
    <property type="evidence" value="ECO:0007669"/>
    <property type="project" value="TreeGrafter"/>
</dbReference>
<dbReference type="InterPro" id="IPR003594">
    <property type="entry name" value="HATPase_dom"/>
</dbReference>
<gene>
    <name evidence="10" type="ORF">H9758_12795</name>
</gene>
<organism evidence="10 11">
    <name type="scientific">Candidatus Mediterraneibacter faecipullorum</name>
    <dbReference type="NCBI Taxonomy" id="2838670"/>
    <lineage>
        <taxon>Bacteria</taxon>
        <taxon>Bacillati</taxon>
        <taxon>Bacillota</taxon>
        <taxon>Clostridia</taxon>
        <taxon>Lachnospirales</taxon>
        <taxon>Lachnospiraceae</taxon>
        <taxon>Mediterraneibacter</taxon>
    </lineage>
</organism>